<keyword evidence="1" id="KW-1133">Transmembrane helix</keyword>
<dbReference type="RefSeq" id="WP_303279104.1">
    <property type="nucleotide sequence ID" value="NZ_JAUOEK010000154.1"/>
</dbReference>
<dbReference type="EMBL" id="JAUOEK010000154">
    <property type="protein sequence ID" value="MDO5971388.1"/>
    <property type="molecule type" value="Genomic_DNA"/>
</dbReference>
<evidence type="ECO:0000313" key="3">
    <source>
        <dbReference type="EMBL" id="MDO5971388.1"/>
    </source>
</evidence>
<name>A0ABT8WE47_9FLAO</name>
<keyword evidence="1" id="KW-0812">Transmembrane</keyword>
<dbReference type="SMART" id="SM00530">
    <property type="entry name" value="HTH_XRE"/>
    <property type="match status" value="1"/>
</dbReference>
<dbReference type="InterPro" id="IPR010982">
    <property type="entry name" value="Lambda_DNA-bd_dom_sf"/>
</dbReference>
<keyword evidence="1" id="KW-0472">Membrane</keyword>
<reference evidence="3" key="1">
    <citation type="submission" date="2023-07" db="EMBL/GenBank/DDBJ databases">
        <title>Two novel species in the genus Flavivirga.</title>
        <authorList>
            <person name="Kwon K."/>
        </authorList>
    </citation>
    <scope>NUCLEOTIDE SEQUENCE</scope>
    <source>
        <strain evidence="3">KCTC 52353</strain>
    </source>
</reference>
<dbReference type="Gene3D" id="1.10.260.40">
    <property type="entry name" value="lambda repressor-like DNA-binding domains"/>
    <property type="match status" value="1"/>
</dbReference>
<protein>
    <submittedName>
        <fullName evidence="3">Helix-turn-helix transcriptional regulator</fullName>
    </submittedName>
</protein>
<feature type="transmembrane region" description="Helical" evidence="1">
    <location>
        <begin position="120"/>
        <end position="141"/>
    </location>
</feature>
<sequence>MKNLELSIVIKKLRTDKDFSQEKLSEKSGLSLRTIQRLENGETEPRGDTLKRLINALELPTDYFNKLNQCEKDVKISTNIKRRTIPWYIIGFTIIGSSFGFILGLVLVNLKIIPINDISLALVISIGILFGSIGIVIGNTFEKRYNK</sequence>
<dbReference type="SUPFAM" id="SSF47413">
    <property type="entry name" value="lambda repressor-like DNA-binding domains"/>
    <property type="match status" value="1"/>
</dbReference>
<evidence type="ECO:0000259" key="2">
    <source>
        <dbReference type="PROSITE" id="PS50943"/>
    </source>
</evidence>
<keyword evidence="4" id="KW-1185">Reference proteome</keyword>
<evidence type="ECO:0000256" key="1">
    <source>
        <dbReference type="SAM" id="Phobius"/>
    </source>
</evidence>
<proteinExistence type="predicted"/>
<organism evidence="3 4">
    <name type="scientific">Flavivirga aquimarina</name>
    <dbReference type="NCBI Taxonomy" id="2027862"/>
    <lineage>
        <taxon>Bacteria</taxon>
        <taxon>Pseudomonadati</taxon>
        <taxon>Bacteroidota</taxon>
        <taxon>Flavobacteriia</taxon>
        <taxon>Flavobacteriales</taxon>
        <taxon>Flavobacteriaceae</taxon>
        <taxon>Flavivirga</taxon>
    </lineage>
</organism>
<feature type="domain" description="HTH cro/C1-type" evidence="2">
    <location>
        <begin position="10"/>
        <end position="64"/>
    </location>
</feature>
<gene>
    <name evidence="3" type="ORF">Q4Q35_16400</name>
</gene>
<dbReference type="CDD" id="cd00093">
    <property type="entry name" value="HTH_XRE"/>
    <property type="match status" value="1"/>
</dbReference>
<dbReference type="PROSITE" id="PS50943">
    <property type="entry name" value="HTH_CROC1"/>
    <property type="match status" value="1"/>
</dbReference>
<accession>A0ABT8WE47</accession>
<dbReference type="InterPro" id="IPR001387">
    <property type="entry name" value="Cro/C1-type_HTH"/>
</dbReference>
<dbReference type="Pfam" id="PF01381">
    <property type="entry name" value="HTH_3"/>
    <property type="match status" value="1"/>
</dbReference>
<evidence type="ECO:0000313" key="4">
    <source>
        <dbReference type="Proteomes" id="UP001176883"/>
    </source>
</evidence>
<dbReference type="Proteomes" id="UP001176883">
    <property type="component" value="Unassembled WGS sequence"/>
</dbReference>
<feature type="transmembrane region" description="Helical" evidence="1">
    <location>
        <begin position="85"/>
        <end position="108"/>
    </location>
</feature>
<comment type="caution">
    <text evidence="3">The sequence shown here is derived from an EMBL/GenBank/DDBJ whole genome shotgun (WGS) entry which is preliminary data.</text>
</comment>